<dbReference type="SMART" id="SM00186">
    <property type="entry name" value="FBG"/>
    <property type="match status" value="1"/>
</dbReference>
<reference evidence="4" key="1">
    <citation type="submission" date="2024-04" db="UniProtKB">
        <authorList>
            <consortium name="EnsemblMetazoa"/>
        </authorList>
    </citation>
    <scope>IDENTIFICATION</scope>
    <source>
        <strain evidence="4">EBRO</strain>
    </source>
</reference>
<keyword evidence="1" id="KW-1015">Disulfide bond</keyword>
<evidence type="ECO:0000256" key="1">
    <source>
        <dbReference type="ARBA" id="ARBA00023157"/>
    </source>
</evidence>
<dbReference type="PANTHER" id="PTHR19143">
    <property type="entry name" value="FIBRINOGEN/TENASCIN/ANGIOPOEITIN"/>
    <property type="match status" value="1"/>
</dbReference>
<dbReference type="InterPro" id="IPR020837">
    <property type="entry name" value="Fibrinogen_CS"/>
</dbReference>
<dbReference type="InterPro" id="IPR050373">
    <property type="entry name" value="Fibrinogen_C-term_domain"/>
</dbReference>
<dbReference type="EnsemblMetazoa" id="ENSAATROPT012994">
    <property type="protein sequence ID" value="ENSAATROPP011802"/>
    <property type="gene ID" value="ENSAATROPG010571"/>
</dbReference>
<proteinExistence type="predicted"/>
<evidence type="ECO:0000256" key="2">
    <source>
        <dbReference type="SAM" id="SignalP"/>
    </source>
</evidence>
<feature type="signal peptide" evidence="2">
    <location>
        <begin position="1"/>
        <end position="25"/>
    </location>
</feature>
<organism evidence="4 5">
    <name type="scientific">Anopheles atroparvus</name>
    <name type="common">European mosquito</name>
    <dbReference type="NCBI Taxonomy" id="41427"/>
    <lineage>
        <taxon>Eukaryota</taxon>
        <taxon>Metazoa</taxon>
        <taxon>Ecdysozoa</taxon>
        <taxon>Arthropoda</taxon>
        <taxon>Hexapoda</taxon>
        <taxon>Insecta</taxon>
        <taxon>Pterygota</taxon>
        <taxon>Neoptera</taxon>
        <taxon>Endopterygota</taxon>
        <taxon>Diptera</taxon>
        <taxon>Nematocera</taxon>
        <taxon>Culicoidea</taxon>
        <taxon>Culicidae</taxon>
        <taxon>Anophelinae</taxon>
        <taxon>Anopheles</taxon>
    </lineage>
</organism>
<dbReference type="Pfam" id="PF00147">
    <property type="entry name" value="Fibrinogen_C"/>
    <property type="match status" value="1"/>
</dbReference>
<dbReference type="AlphaFoldDB" id="A0AAG5DKI8"/>
<dbReference type="InterPro" id="IPR002181">
    <property type="entry name" value="Fibrinogen_a/b/g_C_dom"/>
</dbReference>
<dbReference type="PROSITE" id="PS51406">
    <property type="entry name" value="FIBRINOGEN_C_2"/>
    <property type="match status" value="1"/>
</dbReference>
<dbReference type="GO" id="GO:0005615">
    <property type="term" value="C:extracellular space"/>
    <property type="evidence" value="ECO:0007669"/>
    <property type="project" value="TreeGrafter"/>
</dbReference>
<dbReference type="InterPro" id="IPR014716">
    <property type="entry name" value="Fibrinogen_a/b/g_C_1"/>
</dbReference>
<dbReference type="Gene3D" id="3.90.215.10">
    <property type="entry name" value="Gamma Fibrinogen, chain A, domain 1"/>
    <property type="match status" value="1"/>
</dbReference>
<sequence>MCFKNPLCQVLCLVITVILYRGATAECDSNSNGSDGALNVQQMDDSNQNLRKITDKIMASQSGVEKQLANIKEVSYETRTGLDPPSCAMLNINETGTYSIRPAGVVAPFLVLCDFQDNFNLGGGWTVFQRRIDGAVNFYRNWTMYKNGFGDVNGEHWLGLEKLHLMTRSGRHEMLVTLEDHEGRSAYAHYESFQIGSEAEKYKLTVGGYSGTAGDALSVHDEEKFTTFDQDNDAEDDYDGDDEEDDYNCAKKYNGAWWFNACYDSHLNGKYRRKGEHLYSGVAWNSWKGKKYSLKSSKMMLRRRSG</sequence>
<dbReference type="CDD" id="cd00087">
    <property type="entry name" value="FReD"/>
    <property type="match status" value="1"/>
</dbReference>
<accession>A0AAG5DKI8</accession>
<dbReference type="Proteomes" id="UP000075880">
    <property type="component" value="Unassembled WGS sequence"/>
</dbReference>
<dbReference type="PROSITE" id="PS00514">
    <property type="entry name" value="FIBRINOGEN_C_1"/>
    <property type="match status" value="1"/>
</dbReference>
<feature type="domain" description="Fibrinogen C-terminal" evidence="3">
    <location>
        <begin position="78"/>
        <end position="305"/>
    </location>
</feature>
<evidence type="ECO:0000313" key="5">
    <source>
        <dbReference type="Proteomes" id="UP000075880"/>
    </source>
</evidence>
<evidence type="ECO:0000313" key="4">
    <source>
        <dbReference type="EnsemblMetazoa" id="ENSAATROPP011802"/>
    </source>
</evidence>
<feature type="chain" id="PRO_5042569379" description="Fibrinogen C-terminal domain-containing protein" evidence="2">
    <location>
        <begin position="26"/>
        <end position="306"/>
    </location>
</feature>
<dbReference type="InterPro" id="IPR036056">
    <property type="entry name" value="Fibrinogen-like_C"/>
</dbReference>
<dbReference type="SUPFAM" id="SSF56496">
    <property type="entry name" value="Fibrinogen C-terminal domain-like"/>
    <property type="match status" value="1"/>
</dbReference>
<keyword evidence="5" id="KW-1185">Reference proteome</keyword>
<name>A0AAG5DKI8_ANOAO</name>
<keyword evidence="2" id="KW-0732">Signal</keyword>
<evidence type="ECO:0000259" key="3">
    <source>
        <dbReference type="PROSITE" id="PS51406"/>
    </source>
</evidence>
<protein>
    <recommendedName>
        <fullName evidence="3">Fibrinogen C-terminal domain-containing protein</fullName>
    </recommendedName>
</protein>
<dbReference type="PANTHER" id="PTHR19143:SF327">
    <property type="entry name" value="FI21813P1-RELATED"/>
    <property type="match status" value="1"/>
</dbReference>